<proteinExistence type="predicted"/>
<dbReference type="Gene3D" id="1.20.920.30">
    <property type="match status" value="1"/>
</dbReference>
<dbReference type="Gene3D" id="3.40.50.300">
    <property type="entry name" value="P-loop containing nucleotide triphosphate hydrolases"/>
    <property type="match status" value="1"/>
</dbReference>
<accession>A0A6P4E0U6</accession>
<organism evidence="1">
    <name type="scientific">Drosophila rhopaloa</name>
    <name type="common">Fruit fly</name>
    <dbReference type="NCBI Taxonomy" id="1041015"/>
    <lineage>
        <taxon>Eukaryota</taxon>
        <taxon>Metazoa</taxon>
        <taxon>Ecdysozoa</taxon>
        <taxon>Arthropoda</taxon>
        <taxon>Hexapoda</taxon>
        <taxon>Insecta</taxon>
        <taxon>Pterygota</taxon>
        <taxon>Neoptera</taxon>
        <taxon>Endopterygota</taxon>
        <taxon>Diptera</taxon>
        <taxon>Brachycera</taxon>
        <taxon>Muscomorpha</taxon>
        <taxon>Ephydroidea</taxon>
        <taxon>Drosophilidae</taxon>
        <taxon>Drosophila</taxon>
        <taxon>Sophophora</taxon>
    </lineage>
</organism>
<reference evidence="1" key="1">
    <citation type="submission" date="2025-08" db="UniProtKB">
        <authorList>
            <consortium name="RefSeq"/>
        </authorList>
    </citation>
    <scope>IDENTIFICATION</scope>
</reference>
<dbReference type="AlphaFoldDB" id="A0A6P4E0U6"/>
<dbReference type="GO" id="GO:0051959">
    <property type="term" value="F:dynein light intermediate chain binding"/>
    <property type="evidence" value="ECO:0007669"/>
    <property type="project" value="InterPro"/>
</dbReference>
<dbReference type="RefSeq" id="XP_016970004.1">
    <property type="nucleotide sequence ID" value="XM_017114515.1"/>
</dbReference>
<evidence type="ECO:0000313" key="1">
    <source>
        <dbReference type="RefSeq" id="XP_016970004.1"/>
    </source>
</evidence>
<dbReference type="PANTHER" id="PTHR22878:SF70">
    <property type="entry name" value="DYNEIN HEAVY CHAIN 2, AXONEMAL"/>
    <property type="match status" value="1"/>
</dbReference>
<dbReference type="GO" id="GO:0030286">
    <property type="term" value="C:dynein complex"/>
    <property type="evidence" value="ECO:0007669"/>
    <property type="project" value="InterPro"/>
</dbReference>
<feature type="non-terminal residue" evidence="1">
    <location>
        <position position="97"/>
    </location>
</feature>
<dbReference type="GO" id="GO:0045505">
    <property type="term" value="F:dynein intermediate chain binding"/>
    <property type="evidence" value="ECO:0007669"/>
    <property type="project" value="InterPro"/>
</dbReference>
<sequence length="97" mass="10901">MTLMCAMGTLGGSNFIFPRLYRHMFVVAVDSFQDSTIVRIFTTIGDWHFSKGYPEKVALLSRGLSEAMVSVYREAIRSFLPTPAKSHYSFSLRTSPA</sequence>
<protein>
    <submittedName>
        <fullName evidence="1">Dynein heavy chain 3, axonemal-like</fullName>
    </submittedName>
</protein>
<gene>
    <name evidence="1" type="primary">LOC108037856</name>
</gene>
<name>A0A6P4E0U6_DRORH</name>
<dbReference type="InterPro" id="IPR027417">
    <property type="entry name" value="P-loop_NTPase"/>
</dbReference>
<dbReference type="InterPro" id="IPR026983">
    <property type="entry name" value="DHC"/>
</dbReference>
<dbReference type="GO" id="GO:0007018">
    <property type="term" value="P:microtubule-based movement"/>
    <property type="evidence" value="ECO:0007669"/>
    <property type="project" value="InterPro"/>
</dbReference>
<dbReference type="PANTHER" id="PTHR22878">
    <property type="entry name" value="DYNEIN HEAVY CHAIN 6, AXONEMAL-LIKE-RELATED"/>
    <property type="match status" value="1"/>
</dbReference>